<dbReference type="Proteomes" id="UP001597474">
    <property type="component" value="Unassembled WGS sequence"/>
</dbReference>
<dbReference type="RefSeq" id="WP_386375318.1">
    <property type="nucleotide sequence ID" value="NZ_JBHUMP010000014.1"/>
</dbReference>
<evidence type="ECO:0000313" key="2">
    <source>
        <dbReference type="EMBL" id="MFD2740897.1"/>
    </source>
</evidence>
<keyword evidence="1" id="KW-0472">Membrane</keyword>
<dbReference type="EMBL" id="JBHUMP010000014">
    <property type="protein sequence ID" value="MFD2740897.1"/>
    <property type="molecule type" value="Genomic_DNA"/>
</dbReference>
<keyword evidence="3" id="KW-1185">Reference proteome</keyword>
<reference evidence="3" key="1">
    <citation type="journal article" date="2019" name="Int. J. Syst. Evol. Microbiol.">
        <title>The Global Catalogue of Microorganisms (GCM) 10K type strain sequencing project: providing services to taxonomists for standard genome sequencing and annotation.</title>
        <authorList>
            <consortium name="The Broad Institute Genomics Platform"/>
            <consortium name="The Broad Institute Genome Sequencing Center for Infectious Disease"/>
            <person name="Wu L."/>
            <person name="Ma J."/>
        </authorList>
    </citation>
    <scope>NUCLEOTIDE SEQUENCE [LARGE SCALE GENOMIC DNA]</scope>
    <source>
        <strain evidence="3">TISTR 2562</strain>
    </source>
</reference>
<comment type="caution">
    <text evidence="2">The sequence shown here is derived from an EMBL/GenBank/DDBJ whole genome shotgun (WGS) entry which is preliminary data.</text>
</comment>
<keyword evidence="1" id="KW-1133">Transmembrane helix</keyword>
<gene>
    <name evidence="2" type="ORF">ACFSUD_15035</name>
</gene>
<evidence type="ECO:0000256" key="1">
    <source>
        <dbReference type="SAM" id="Phobius"/>
    </source>
</evidence>
<accession>A0ABW5U4S8</accession>
<sequence length="337" mass="36942">MTALTKYARIEATGLWRPSPDAQRREVIVSIGDATLVISDLRDQALTHWSLAAVMRADTGQRPALYHPDGDPSETLELPDDEEQMIDAIETLRRAISRSRPRTGRLRWVGMAVSMTLVLALALFWLPGALQDHTLRVVPKANRGAIGDALLARIERVSGPVCSDRDGKRALARLGTRLAVGKIAVLPDMARASLHLPGNLLLLDRRLLEQYEEPDVAAGYLLNEDSLRRAGDPLRDLLAAVGLWENFRLLTTGNIAPEALDAYVQHLLTAPRPQAEATALLARFEAAEMRSAPYAYAKDARGETTLALIKGDPMTGRATQPLLSDADWLRLQNICGS</sequence>
<protein>
    <submittedName>
        <fullName evidence="2">Uncharacterized protein</fullName>
    </submittedName>
</protein>
<organism evidence="2 3">
    <name type="scientific">Sulfitobacter aestuarii</name>
    <dbReference type="NCBI Taxonomy" id="2161676"/>
    <lineage>
        <taxon>Bacteria</taxon>
        <taxon>Pseudomonadati</taxon>
        <taxon>Pseudomonadota</taxon>
        <taxon>Alphaproteobacteria</taxon>
        <taxon>Rhodobacterales</taxon>
        <taxon>Roseobacteraceae</taxon>
        <taxon>Sulfitobacter</taxon>
    </lineage>
</organism>
<feature type="transmembrane region" description="Helical" evidence="1">
    <location>
        <begin position="106"/>
        <end position="126"/>
    </location>
</feature>
<proteinExistence type="predicted"/>
<keyword evidence="1" id="KW-0812">Transmembrane</keyword>
<evidence type="ECO:0000313" key="3">
    <source>
        <dbReference type="Proteomes" id="UP001597474"/>
    </source>
</evidence>
<name>A0ABW5U4S8_9RHOB</name>